<comment type="caution">
    <text evidence="2">The sequence shown here is derived from an EMBL/GenBank/DDBJ whole genome shotgun (WGS) entry which is preliminary data.</text>
</comment>
<keyword evidence="1" id="KW-0175">Coiled coil</keyword>
<name>A0A0I9S9F0_BACFG</name>
<evidence type="ECO:0000313" key="3">
    <source>
        <dbReference type="EMBL" id="MCZ2653942.1"/>
    </source>
</evidence>
<sequence length="580" mass="68159">MKYWLLIDSWNLMESFVTESISPYSFYQERGFGNNLSRFFKVGSEKINHLILSTREPAGEYAVEISDELLDVALLVKSGKKKTVFIYPKTIYYRKGSVRFRFFSREKQIAFIAESKILLEVKCVEKYLNDFYFDNKAKVKVCEKFSDAFLFEKQQYLAFDNKYNSLKGAFVGYVRGQLTSMDNGQQELLSHMIELKNSFTGLHTELMLGEDAVHDMLILQKIFQCKLEYSKLDIEATNLFDILSQIFKEVVKLASMRSQELKRQKTPAYEKELEELKQKREKCAHALNRLEDGFSFSHIKDELNQIKQKEIENGEKKGKKREYFKKETPEYRRKVELKEMLDDFEENNSEYKMLKQEIKNIEERINSYHYGSTEYDSAVGVLFLRLSDGVNDLIKKINKSGQSHFVDFSRIKIIDEKMMLRFGNETVAESVYFNIVLQYILEQSLGGARSISEIDILNLIFATAKIFKNTEYSKTVTGQELLVSLGQYWRYKKQELDTFSIPSHLPIFQSIMSFFIKPQGFEQIERFMLNRKYRYKECAFMLWGAYIGFAAIPKTFTSVIYQNDEIDKELDCYLNDILVN</sequence>
<protein>
    <submittedName>
        <fullName evidence="3">Lantibiotic ABC transporter</fullName>
    </submittedName>
</protein>
<dbReference type="EMBL" id="JAPUAC010000004">
    <property type="protein sequence ID" value="MCZ2653942.1"/>
    <property type="molecule type" value="Genomic_DNA"/>
</dbReference>
<evidence type="ECO:0000313" key="2">
    <source>
        <dbReference type="EMBL" id="KFX74416.1"/>
    </source>
</evidence>
<dbReference type="EMBL" id="JMZZ02000149">
    <property type="protein sequence ID" value="KFX74416.1"/>
    <property type="molecule type" value="Genomic_DNA"/>
</dbReference>
<accession>A0A0I9S9F0</accession>
<feature type="coiled-coil region" evidence="1">
    <location>
        <begin position="334"/>
        <end position="364"/>
    </location>
</feature>
<dbReference type="AlphaFoldDB" id="A0A0I9S9F0"/>
<gene>
    <name evidence="2" type="ORF">EE52_0212375</name>
    <name evidence="3" type="ORF">O1422_07165</name>
</gene>
<dbReference type="RefSeq" id="WP_044300616.1">
    <property type="nucleotide sequence ID" value="NZ_CAEUHN010000001.1"/>
</dbReference>
<reference evidence="2" key="1">
    <citation type="book" date="2014" name="THE 24TH EUROPEAN CONGRESS OF CLINICAL MICROBIOLOGY AND INFECTIOUS DISEASES" publisher="ECCMID 2014" city="Barcelona, Spain">
        <title>Identification of resistance genes in three multidrug-resistant Bacteroides fragilis isolates by whole genome sequencing.</title>
        <editorList>
            <person name="Unknown"/>
            <person name="A."/>
        </editorList>
        <authorList>
            <person name="Sydenham T.V."/>
            <person name="Hasman H."/>
            <person name="Wang M."/>
            <person name="Soki J."/>
            <person name="Nagy E."/>
            <person name="Justesen U.S."/>
        </authorList>
    </citation>
    <scope>NUCLEOTIDE SEQUENCE</scope>
    <source>
        <strain evidence="2">DCMOUH0018B</strain>
    </source>
</reference>
<organism evidence="2">
    <name type="scientific">Bacteroides fragilis</name>
    <dbReference type="NCBI Taxonomy" id="817"/>
    <lineage>
        <taxon>Bacteria</taxon>
        <taxon>Pseudomonadati</taxon>
        <taxon>Bacteroidota</taxon>
        <taxon>Bacteroidia</taxon>
        <taxon>Bacteroidales</taxon>
        <taxon>Bacteroidaceae</taxon>
        <taxon>Bacteroides</taxon>
    </lineage>
</organism>
<evidence type="ECO:0000256" key="1">
    <source>
        <dbReference type="SAM" id="Coils"/>
    </source>
</evidence>
<proteinExistence type="predicted"/>
<dbReference type="Proteomes" id="UP001075704">
    <property type="component" value="Unassembled WGS sequence"/>
</dbReference>
<reference evidence="3" key="3">
    <citation type="submission" date="2022-12" db="EMBL/GenBank/DDBJ databases">
        <title>Development of a Multilocus Sequence Typing Scheme for Bacteroides fragilis Based on Whole Genome Sequencing Data and Clinical Application.</title>
        <authorList>
            <person name="Nielsen F.D."/>
            <person name="Justesen U.S."/>
        </authorList>
    </citation>
    <scope>NUCLEOTIDE SEQUENCE</scope>
    <source>
        <strain evidence="3">BF_BC_ODE_DK_2015_2</strain>
    </source>
</reference>
<dbReference type="PATRIC" id="fig|817.53.peg.2556"/>
<reference evidence="2" key="2">
    <citation type="submission" date="2014-07" db="EMBL/GenBank/DDBJ databases">
        <title>Genetics and epidemiology of antimicrobial resistance in B. fragilis group.</title>
        <authorList>
            <person name="Sydenham T.V."/>
            <person name="Hasman H."/>
            <person name="Kemp M."/>
            <person name="Justesen U.S."/>
        </authorList>
    </citation>
    <scope>NUCLEOTIDE SEQUENCE [LARGE SCALE GENOMIC DNA]</scope>
    <source>
        <strain evidence="2">DCMOUH0018B</strain>
    </source>
</reference>